<name>A0A5J4QNU7_9ZZZZ</name>
<proteinExistence type="predicted"/>
<reference evidence="2" key="1">
    <citation type="submission" date="2019-03" db="EMBL/GenBank/DDBJ databases">
        <title>Single cell metagenomics reveals metabolic interactions within the superorganism composed of flagellate Streblomastix strix and complex community of Bacteroidetes bacteria on its surface.</title>
        <authorList>
            <person name="Treitli S.C."/>
            <person name="Kolisko M."/>
            <person name="Husnik F."/>
            <person name="Keeling P."/>
            <person name="Hampl V."/>
        </authorList>
    </citation>
    <scope>NUCLEOTIDE SEQUENCE</scope>
    <source>
        <strain evidence="2">STM</strain>
    </source>
</reference>
<evidence type="ECO:0000259" key="1">
    <source>
        <dbReference type="Pfam" id="PF07971"/>
    </source>
</evidence>
<dbReference type="Gene3D" id="1.20.1050.60">
    <property type="entry name" value="alpha-1,2-mannosidase"/>
    <property type="match status" value="1"/>
</dbReference>
<organism evidence="2">
    <name type="scientific">termite gut metagenome</name>
    <dbReference type="NCBI Taxonomy" id="433724"/>
    <lineage>
        <taxon>unclassified sequences</taxon>
        <taxon>metagenomes</taxon>
        <taxon>organismal metagenomes</taxon>
    </lineage>
</organism>
<comment type="caution">
    <text evidence="2">The sequence shown here is derived from an EMBL/GenBank/DDBJ whole genome shotgun (WGS) entry which is preliminary data.</text>
</comment>
<sequence>MGKIQVWGGDDNDAAEFYTSFYRVYERMIKTSESNGYYYSSQSHSSVRDEGIPFFNDDWIWDTYRAAHPLRVLIDAETECAMAASYVRMAKSTSEMWLPTFPEVLFIKTKFYSH</sequence>
<feature type="domain" description="Glycosyl hydrolase family 92" evidence="1">
    <location>
        <begin position="1"/>
        <end position="102"/>
    </location>
</feature>
<evidence type="ECO:0000313" key="2">
    <source>
        <dbReference type="EMBL" id="KAA6322701.1"/>
    </source>
</evidence>
<dbReference type="EMBL" id="SNRY01002980">
    <property type="protein sequence ID" value="KAA6322701.1"/>
    <property type="molecule type" value="Genomic_DNA"/>
</dbReference>
<dbReference type="InterPro" id="IPR012939">
    <property type="entry name" value="Glyco_hydro_92"/>
</dbReference>
<gene>
    <name evidence="2" type="ORF">EZS27_027781</name>
</gene>
<dbReference type="Pfam" id="PF07971">
    <property type="entry name" value="Glyco_hydro_92"/>
    <property type="match status" value="1"/>
</dbReference>
<protein>
    <recommendedName>
        <fullName evidence="1">Glycosyl hydrolase family 92 domain-containing protein</fullName>
    </recommendedName>
</protein>
<accession>A0A5J4QNU7</accession>
<dbReference type="AlphaFoldDB" id="A0A5J4QNU7"/>